<keyword evidence="1" id="KW-0812">Transmembrane</keyword>
<dbReference type="EMBL" id="VBSN01000066">
    <property type="protein sequence ID" value="KAA6436791.1"/>
    <property type="molecule type" value="Genomic_DNA"/>
</dbReference>
<keyword evidence="3" id="KW-1185">Reference proteome</keyword>
<comment type="caution">
    <text evidence="2">The sequence shown here is derived from an EMBL/GenBank/DDBJ whole genome shotgun (WGS) entry which is preliminary data.</text>
</comment>
<protein>
    <recommendedName>
        <fullName evidence="4">Peptidase MA-like domain-containing protein</fullName>
    </recommendedName>
</protein>
<dbReference type="Proteomes" id="UP000323994">
    <property type="component" value="Unassembled WGS sequence"/>
</dbReference>
<evidence type="ECO:0008006" key="4">
    <source>
        <dbReference type="Google" id="ProtNLM"/>
    </source>
</evidence>
<accession>A0A5M8QNJ0</accession>
<sequence>MKAGNPDQKPFFHWGKFLLTGLLIIPGSLFFLYPQIFYCEFIRFSGFVSVDGKTYFSPDIKPPSYNVLRKIIRQSAVRVDSFYNGRKSDPVLIICSDSRQYQKYCNSTEGAGCSLGTPWGSSYVILNAQGMNADVISHEMSHTELLERLGWWTIANEVPQWFNEGTALMLDRRFVNNPDAAGRYLDYMEEWLYYTGGGQQILELENITSIKGFFSGGQRQVMLAYMSSGMEVSYWLAVTGKNALQDLITRINNGQTFAEAYADMQKKEDALMKKQLPANPLRVREVKKIAE</sequence>
<name>A0A5M8QNJ0_9BACT</name>
<feature type="transmembrane region" description="Helical" evidence="1">
    <location>
        <begin position="12"/>
        <end position="33"/>
    </location>
</feature>
<proteinExistence type="predicted"/>
<dbReference type="AlphaFoldDB" id="A0A5M8QNJ0"/>
<organism evidence="2 3">
    <name type="scientific">Dyadobacter flavalbus</name>
    <dbReference type="NCBI Taxonomy" id="2579942"/>
    <lineage>
        <taxon>Bacteria</taxon>
        <taxon>Pseudomonadati</taxon>
        <taxon>Bacteroidota</taxon>
        <taxon>Cytophagia</taxon>
        <taxon>Cytophagales</taxon>
        <taxon>Spirosomataceae</taxon>
        <taxon>Dyadobacter</taxon>
    </lineage>
</organism>
<keyword evidence="1" id="KW-1133">Transmembrane helix</keyword>
<dbReference type="OrthoDB" id="43895at2"/>
<evidence type="ECO:0000313" key="2">
    <source>
        <dbReference type="EMBL" id="KAA6436791.1"/>
    </source>
</evidence>
<evidence type="ECO:0000256" key="1">
    <source>
        <dbReference type="SAM" id="Phobius"/>
    </source>
</evidence>
<evidence type="ECO:0000313" key="3">
    <source>
        <dbReference type="Proteomes" id="UP000323994"/>
    </source>
</evidence>
<gene>
    <name evidence="2" type="ORF">FEM33_21510</name>
</gene>
<keyword evidence="1" id="KW-0472">Membrane</keyword>
<reference evidence="2 3" key="1">
    <citation type="submission" date="2019-05" db="EMBL/GenBank/DDBJ databases">
        <authorList>
            <person name="Qu J.-H."/>
        </authorList>
    </citation>
    <scope>NUCLEOTIDE SEQUENCE [LARGE SCALE GENOMIC DNA]</scope>
    <source>
        <strain evidence="2 3">NS28</strain>
    </source>
</reference>